<reference evidence="2 3" key="1">
    <citation type="submission" date="2020-04" db="EMBL/GenBank/DDBJ databases">
        <authorList>
            <person name="Depoorter E."/>
        </authorList>
    </citation>
    <scope>NUCLEOTIDE SEQUENCE [LARGE SCALE GENOMIC DNA]</scope>
    <source>
        <strain evidence="2 3">BCC0217</strain>
    </source>
</reference>
<sequence>MRSKHYKEVARQPRGQRLLKHEKRNHCSKISEARIHRPWIPGINDEDPSIARSQQDVT</sequence>
<accession>A0A6J5JFQ8</accession>
<evidence type="ECO:0000256" key="1">
    <source>
        <dbReference type="SAM" id="MobiDB-lite"/>
    </source>
</evidence>
<gene>
    <name evidence="2" type="ORF">BLA3211_05871</name>
</gene>
<feature type="region of interest" description="Disordered" evidence="1">
    <location>
        <begin position="1"/>
        <end position="58"/>
    </location>
</feature>
<feature type="compositionally biased region" description="Basic residues" evidence="1">
    <location>
        <begin position="17"/>
        <end position="27"/>
    </location>
</feature>
<feature type="compositionally biased region" description="Basic and acidic residues" evidence="1">
    <location>
        <begin position="1"/>
        <end position="11"/>
    </location>
</feature>
<dbReference type="EMBL" id="CABWIL020000024">
    <property type="protein sequence ID" value="CAB3970307.1"/>
    <property type="molecule type" value="Genomic_DNA"/>
</dbReference>
<dbReference type="Proteomes" id="UP000494301">
    <property type="component" value="Unassembled WGS sequence"/>
</dbReference>
<proteinExistence type="predicted"/>
<name>A0A6J5JFQ8_9BURK</name>
<dbReference type="AlphaFoldDB" id="A0A6J5JFQ8"/>
<organism evidence="2 3">
    <name type="scientific">Burkholderia aenigmatica</name>
    <dbReference type="NCBI Taxonomy" id="2015348"/>
    <lineage>
        <taxon>Bacteria</taxon>
        <taxon>Pseudomonadati</taxon>
        <taxon>Pseudomonadota</taxon>
        <taxon>Betaproteobacteria</taxon>
        <taxon>Burkholderiales</taxon>
        <taxon>Burkholderiaceae</taxon>
        <taxon>Burkholderia</taxon>
        <taxon>Burkholderia cepacia complex</taxon>
    </lineage>
</organism>
<evidence type="ECO:0000313" key="3">
    <source>
        <dbReference type="Proteomes" id="UP000494301"/>
    </source>
</evidence>
<evidence type="ECO:0000313" key="2">
    <source>
        <dbReference type="EMBL" id="CAB3970307.1"/>
    </source>
</evidence>
<protein>
    <submittedName>
        <fullName evidence="2">Uncharacterized protein</fullName>
    </submittedName>
</protein>